<dbReference type="PANTHER" id="PTHR11523:SF31">
    <property type="entry name" value="AT04468P-RELATED"/>
    <property type="match status" value="1"/>
</dbReference>
<evidence type="ECO:0000256" key="4">
    <source>
        <dbReference type="ARBA" id="ARBA00022475"/>
    </source>
</evidence>
<keyword evidence="14" id="KW-1015">Disulfide bond</keyword>
<proteinExistence type="inferred from homology"/>
<keyword evidence="15" id="KW-0325">Glycoprotein</keyword>
<sequence length="303" mass="34846">MRKPKGKRSIWRGIYNPDKNYILGRTPRNWGSLLIFYTIFYTILAALFAICMQGLLASLSDEEPRWQLDKSLIGNNPGVGLRPIPDNLDRGSLIWYDAKDKKQVDYWTGLLSQFLQPYTNRTLMVGAGKNQVQCDFDKGPGYGQVCAVNVDKLGPCSESNGFNYNKSAPCIFLKLNKIYNWEPEYYDDINNLPNEMPQDLKDEIKSLPVNQRKQVWVSCNGERSSDEESLRGMKYFPSRGFPGYYYPFKNAPGYLSPLIAVKIERPTLNRIINIECRAWAKNILYNGSLRDRQGSIHFELMVH</sequence>
<evidence type="ECO:0000256" key="1">
    <source>
        <dbReference type="ARBA" id="ARBA00004401"/>
    </source>
</evidence>
<keyword evidence="8" id="KW-0630">Potassium</keyword>
<comment type="function">
    <text evidence="17">This is the non-catalytic component of the active enzyme, which catalyzes the hydrolysis of ATP coupled with the exchange of Na(+) and K(+) ions across the plasma membrane. The beta subunit regulates, through assembly of alpha/beta heterodimers, the number of sodium pumps transported to the plasma membrane.</text>
</comment>
<reference evidence="19" key="1">
    <citation type="submission" date="2022-07" db="EMBL/GenBank/DDBJ databases">
        <authorList>
            <person name="Trinca V."/>
            <person name="Uliana J.V.C."/>
            <person name="Torres T.T."/>
            <person name="Ward R.J."/>
            <person name="Monesi N."/>
        </authorList>
    </citation>
    <scope>NUCLEOTIDE SEQUENCE</scope>
    <source>
        <strain evidence="19">HSMRA1968</strain>
        <tissue evidence="19">Whole embryos</tissue>
    </source>
</reference>
<accession>A0A9Q0NGW9</accession>
<evidence type="ECO:0000256" key="6">
    <source>
        <dbReference type="ARBA" id="ARBA00022607"/>
    </source>
</evidence>
<keyword evidence="12" id="KW-0406">Ion transport</keyword>
<dbReference type="OrthoDB" id="5912413at2759"/>
<dbReference type="EMBL" id="WJQU01000001">
    <property type="protein sequence ID" value="KAJ6649707.1"/>
    <property type="molecule type" value="Genomic_DNA"/>
</dbReference>
<evidence type="ECO:0000256" key="12">
    <source>
        <dbReference type="ARBA" id="ARBA00023065"/>
    </source>
</evidence>
<dbReference type="PANTHER" id="PTHR11523">
    <property type="entry name" value="SODIUM/POTASSIUM-DEPENDENT ATPASE BETA SUBUNIT"/>
    <property type="match status" value="1"/>
</dbReference>
<dbReference type="InterPro" id="IPR000402">
    <property type="entry name" value="Na/K_ATPase_sub_beta"/>
</dbReference>
<keyword evidence="20" id="KW-1185">Reference proteome</keyword>
<keyword evidence="5" id="KW-0633">Potassium transport</keyword>
<evidence type="ECO:0000256" key="3">
    <source>
        <dbReference type="ARBA" id="ARBA00022448"/>
    </source>
</evidence>
<dbReference type="GO" id="GO:0001671">
    <property type="term" value="F:ATPase activator activity"/>
    <property type="evidence" value="ECO:0007669"/>
    <property type="project" value="TreeGrafter"/>
</dbReference>
<dbReference type="GO" id="GO:0005890">
    <property type="term" value="C:sodium:potassium-exchanging ATPase complex"/>
    <property type="evidence" value="ECO:0007669"/>
    <property type="project" value="InterPro"/>
</dbReference>
<keyword evidence="9" id="KW-0735">Signal-anchor</keyword>
<evidence type="ECO:0000256" key="2">
    <source>
        <dbReference type="ARBA" id="ARBA00005876"/>
    </source>
</evidence>
<evidence type="ECO:0000256" key="18">
    <source>
        <dbReference type="SAM" id="Phobius"/>
    </source>
</evidence>
<dbReference type="InterPro" id="IPR038702">
    <property type="entry name" value="Na/K_ATPase_sub_beta_sf"/>
</dbReference>
<evidence type="ECO:0000256" key="16">
    <source>
        <dbReference type="ARBA" id="ARBA00023201"/>
    </source>
</evidence>
<comment type="subcellular location">
    <subcellularLocation>
        <location evidence="1">Cell membrane</location>
        <topology evidence="1">Single-pass type II membrane protein</topology>
    </subcellularLocation>
</comment>
<organism evidence="19 20">
    <name type="scientific">Pseudolycoriella hygida</name>
    <dbReference type="NCBI Taxonomy" id="35572"/>
    <lineage>
        <taxon>Eukaryota</taxon>
        <taxon>Metazoa</taxon>
        <taxon>Ecdysozoa</taxon>
        <taxon>Arthropoda</taxon>
        <taxon>Hexapoda</taxon>
        <taxon>Insecta</taxon>
        <taxon>Pterygota</taxon>
        <taxon>Neoptera</taxon>
        <taxon>Endopterygota</taxon>
        <taxon>Diptera</taxon>
        <taxon>Nematocera</taxon>
        <taxon>Sciaroidea</taxon>
        <taxon>Sciaridae</taxon>
        <taxon>Pseudolycoriella</taxon>
    </lineage>
</organism>
<evidence type="ECO:0000256" key="11">
    <source>
        <dbReference type="ARBA" id="ARBA00023053"/>
    </source>
</evidence>
<keyword evidence="7 18" id="KW-0812">Transmembrane</keyword>
<name>A0A9Q0NGW9_9DIPT</name>
<evidence type="ECO:0000313" key="19">
    <source>
        <dbReference type="EMBL" id="KAJ6649707.1"/>
    </source>
</evidence>
<dbReference type="GO" id="GO:0006883">
    <property type="term" value="P:intracellular sodium ion homeostasis"/>
    <property type="evidence" value="ECO:0007669"/>
    <property type="project" value="TreeGrafter"/>
</dbReference>
<evidence type="ECO:0000256" key="10">
    <source>
        <dbReference type="ARBA" id="ARBA00022989"/>
    </source>
</evidence>
<keyword evidence="4" id="KW-1003">Cell membrane</keyword>
<evidence type="ECO:0000256" key="17">
    <source>
        <dbReference type="ARBA" id="ARBA00025540"/>
    </source>
</evidence>
<dbReference type="Proteomes" id="UP001151699">
    <property type="component" value="Chromosome A"/>
</dbReference>
<keyword evidence="3" id="KW-0813">Transport</keyword>
<evidence type="ECO:0000256" key="8">
    <source>
        <dbReference type="ARBA" id="ARBA00022958"/>
    </source>
</evidence>
<dbReference type="FunFam" id="2.60.40.1660:FF:000004">
    <property type="entry name" value="sodium/potassium-transporting ATPase subunit beta-2"/>
    <property type="match status" value="1"/>
</dbReference>
<dbReference type="GO" id="GO:0030007">
    <property type="term" value="P:intracellular potassium ion homeostasis"/>
    <property type="evidence" value="ECO:0007669"/>
    <property type="project" value="TreeGrafter"/>
</dbReference>
<evidence type="ECO:0000256" key="7">
    <source>
        <dbReference type="ARBA" id="ARBA00022692"/>
    </source>
</evidence>
<keyword evidence="13 18" id="KW-0472">Membrane</keyword>
<dbReference type="AlphaFoldDB" id="A0A9Q0NGW9"/>
<evidence type="ECO:0000313" key="20">
    <source>
        <dbReference type="Proteomes" id="UP001151699"/>
    </source>
</evidence>
<evidence type="ECO:0000256" key="9">
    <source>
        <dbReference type="ARBA" id="ARBA00022968"/>
    </source>
</evidence>
<keyword evidence="10 18" id="KW-1133">Transmembrane helix</keyword>
<keyword evidence="16" id="KW-0739">Sodium transport</keyword>
<dbReference type="GO" id="GO:1990573">
    <property type="term" value="P:potassium ion import across plasma membrane"/>
    <property type="evidence" value="ECO:0007669"/>
    <property type="project" value="TreeGrafter"/>
</dbReference>
<keyword evidence="11" id="KW-0915">Sodium</keyword>
<evidence type="ECO:0000256" key="5">
    <source>
        <dbReference type="ARBA" id="ARBA00022538"/>
    </source>
</evidence>
<feature type="transmembrane region" description="Helical" evidence="18">
    <location>
        <begin position="34"/>
        <end position="56"/>
    </location>
</feature>
<evidence type="ECO:0000256" key="13">
    <source>
        <dbReference type="ARBA" id="ARBA00023136"/>
    </source>
</evidence>
<gene>
    <name evidence="19" type="primary">nrv1</name>
    <name evidence="19" type="ORF">Bhyg_04946</name>
</gene>
<dbReference type="Gene3D" id="2.60.40.1660">
    <property type="entry name" value="Na, k-atpase alpha subunit"/>
    <property type="match status" value="1"/>
</dbReference>
<comment type="caution">
    <text evidence="19">The sequence shown here is derived from an EMBL/GenBank/DDBJ whole genome shotgun (WGS) entry which is preliminary data.</text>
</comment>
<keyword evidence="6" id="KW-0740">Sodium/potassium transport</keyword>
<dbReference type="GO" id="GO:0036376">
    <property type="term" value="P:sodium ion export across plasma membrane"/>
    <property type="evidence" value="ECO:0007669"/>
    <property type="project" value="TreeGrafter"/>
</dbReference>
<evidence type="ECO:0000256" key="15">
    <source>
        <dbReference type="ARBA" id="ARBA00023180"/>
    </source>
</evidence>
<protein>
    <submittedName>
        <fullName evidence="19">Sodium/potassium-transporting ATPase subunit beta-1</fullName>
    </submittedName>
</protein>
<dbReference type="Pfam" id="PF00287">
    <property type="entry name" value="Na_K-ATPase"/>
    <property type="match status" value="1"/>
</dbReference>
<comment type="similarity">
    <text evidence="2">Belongs to the X(+)/potassium ATPases subunit beta family.</text>
</comment>
<evidence type="ECO:0000256" key="14">
    <source>
        <dbReference type="ARBA" id="ARBA00023157"/>
    </source>
</evidence>